<dbReference type="SUPFAM" id="SSF161098">
    <property type="entry name" value="MetI-like"/>
    <property type="match status" value="1"/>
</dbReference>
<dbReference type="GO" id="GO:0005886">
    <property type="term" value="C:plasma membrane"/>
    <property type="evidence" value="ECO:0007669"/>
    <property type="project" value="UniProtKB-SubCell"/>
</dbReference>
<dbReference type="Gene3D" id="1.10.3720.10">
    <property type="entry name" value="MetI-like"/>
    <property type="match status" value="1"/>
</dbReference>
<evidence type="ECO:0000259" key="9">
    <source>
        <dbReference type="PROSITE" id="PS50928"/>
    </source>
</evidence>
<dbReference type="AlphaFoldDB" id="A0A1I3XXT0"/>
<sequence>MHASARRGLVAAGLLAPAALVFALLFVWPQLGLFLQSMPAGAPLAQYERFLGDSYYLGVLGNSLLLGLCVTLVTLVLGFPLAFLLARAETRWAGLLLLLTSFPLWVSAVVRSFAWMVLFFRNGVASRLLQSTGLVESNFQLIGTFAGVVIALAQVLLPIMIVTLYAVIRGIDRDLEHAAMSLGASPVVALWLVTIRLARGGILAGSLLVFSLSVSAFATPSLVGGARAHFMAVTIYEQTLELLDWPFAAAIAAILLAISISVALTYGRLLGDAKEQAR</sequence>
<dbReference type="PROSITE" id="PS50928">
    <property type="entry name" value="ABC_TM1"/>
    <property type="match status" value="1"/>
</dbReference>
<evidence type="ECO:0000256" key="7">
    <source>
        <dbReference type="ARBA" id="ARBA00023136"/>
    </source>
</evidence>
<feature type="transmembrane region" description="Helical" evidence="8">
    <location>
        <begin position="140"/>
        <end position="167"/>
    </location>
</feature>
<dbReference type="STRING" id="1123062.SAMN02745775_101749"/>
<dbReference type="OrthoDB" id="7915284at2"/>
<proteinExistence type="inferred from homology"/>
<evidence type="ECO:0000256" key="8">
    <source>
        <dbReference type="RuleBase" id="RU363032"/>
    </source>
</evidence>
<dbReference type="GO" id="GO:0055085">
    <property type="term" value="P:transmembrane transport"/>
    <property type="evidence" value="ECO:0007669"/>
    <property type="project" value="InterPro"/>
</dbReference>
<keyword evidence="5 8" id="KW-0812">Transmembrane</keyword>
<dbReference type="EMBL" id="FOSQ01000001">
    <property type="protein sequence ID" value="SFK24302.1"/>
    <property type="molecule type" value="Genomic_DNA"/>
</dbReference>
<gene>
    <name evidence="10" type="ORF">SAMN02745775_101749</name>
</gene>
<accession>A0A1I3XXT0</accession>
<evidence type="ECO:0000256" key="4">
    <source>
        <dbReference type="ARBA" id="ARBA00022475"/>
    </source>
</evidence>
<comment type="subcellular location">
    <subcellularLocation>
        <location evidence="1 8">Cell membrane</location>
        <topology evidence="1 8">Multi-pass membrane protein</topology>
    </subcellularLocation>
</comment>
<protein>
    <submittedName>
        <fullName evidence="10">Putative spermidine/putrescine transport system permease protein</fullName>
    </submittedName>
</protein>
<evidence type="ECO:0000256" key="5">
    <source>
        <dbReference type="ARBA" id="ARBA00022692"/>
    </source>
</evidence>
<comment type="similarity">
    <text evidence="2">Belongs to the binding-protein-dependent transport system permease family. CysTW subfamily.</text>
</comment>
<dbReference type="PANTHER" id="PTHR42929">
    <property type="entry name" value="INNER MEMBRANE ABC TRANSPORTER PERMEASE PROTEIN YDCU-RELATED-RELATED"/>
    <property type="match status" value="1"/>
</dbReference>
<evidence type="ECO:0000256" key="6">
    <source>
        <dbReference type="ARBA" id="ARBA00022989"/>
    </source>
</evidence>
<name>A0A1I3XXT0_9PROT</name>
<reference evidence="10 11" key="1">
    <citation type="submission" date="2016-10" db="EMBL/GenBank/DDBJ databases">
        <authorList>
            <person name="de Groot N.N."/>
        </authorList>
    </citation>
    <scope>NUCLEOTIDE SEQUENCE [LARGE SCALE GENOMIC DNA]</scope>
    <source>
        <strain evidence="10 11">DSM 19981</strain>
    </source>
</reference>
<dbReference type="PANTHER" id="PTHR42929:SF5">
    <property type="entry name" value="ABC TRANSPORTER PERMEASE PROTEIN"/>
    <property type="match status" value="1"/>
</dbReference>
<keyword evidence="3 8" id="KW-0813">Transport</keyword>
<dbReference type="InterPro" id="IPR000515">
    <property type="entry name" value="MetI-like"/>
</dbReference>
<keyword evidence="7 8" id="KW-0472">Membrane</keyword>
<feature type="domain" description="ABC transmembrane type-1" evidence="9">
    <location>
        <begin position="60"/>
        <end position="266"/>
    </location>
</feature>
<feature type="transmembrane region" description="Helical" evidence="8">
    <location>
        <begin position="95"/>
        <end position="120"/>
    </location>
</feature>
<evidence type="ECO:0000256" key="2">
    <source>
        <dbReference type="ARBA" id="ARBA00007069"/>
    </source>
</evidence>
<feature type="transmembrane region" description="Helical" evidence="8">
    <location>
        <begin position="55"/>
        <end position="83"/>
    </location>
</feature>
<feature type="transmembrane region" description="Helical" evidence="8">
    <location>
        <begin position="204"/>
        <end position="224"/>
    </location>
</feature>
<evidence type="ECO:0000256" key="1">
    <source>
        <dbReference type="ARBA" id="ARBA00004651"/>
    </source>
</evidence>
<feature type="transmembrane region" description="Helical" evidence="8">
    <location>
        <begin position="179"/>
        <end position="198"/>
    </location>
</feature>
<feature type="transmembrane region" description="Helical" evidence="8">
    <location>
        <begin position="245"/>
        <end position="266"/>
    </location>
</feature>
<evidence type="ECO:0000256" key="3">
    <source>
        <dbReference type="ARBA" id="ARBA00022448"/>
    </source>
</evidence>
<dbReference type="RefSeq" id="WP_092955634.1">
    <property type="nucleotide sequence ID" value="NZ_FOSQ01000001.1"/>
</dbReference>
<organism evidence="10 11">
    <name type="scientific">Falsiroseomonas stagni DSM 19981</name>
    <dbReference type="NCBI Taxonomy" id="1123062"/>
    <lineage>
        <taxon>Bacteria</taxon>
        <taxon>Pseudomonadati</taxon>
        <taxon>Pseudomonadota</taxon>
        <taxon>Alphaproteobacteria</taxon>
        <taxon>Acetobacterales</taxon>
        <taxon>Roseomonadaceae</taxon>
        <taxon>Falsiroseomonas</taxon>
    </lineage>
</organism>
<dbReference type="CDD" id="cd06261">
    <property type="entry name" value="TM_PBP2"/>
    <property type="match status" value="1"/>
</dbReference>
<dbReference type="Proteomes" id="UP000199473">
    <property type="component" value="Unassembled WGS sequence"/>
</dbReference>
<keyword evidence="6 8" id="KW-1133">Transmembrane helix</keyword>
<keyword evidence="11" id="KW-1185">Reference proteome</keyword>
<evidence type="ECO:0000313" key="10">
    <source>
        <dbReference type="EMBL" id="SFK24302.1"/>
    </source>
</evidence>
<evidence type="ECO:0000313" key="11">
    <source>
        <dbReference type="Proteomes" id="UP000199473"/>
    </source>
</evidence>
<dbReference type="InterPro" id="IPR035906">
    <property type="entry name" value="MetI-like_sf"/>
</dbReference>
<dbReference type="Pfam" id="PF00528">
    <property type="entry name" value="BPD_transp_1"/>
    <property type="match status" value="1"/>
</dbReference>
<keyword evidence="4" id="KW-1003">Cell membrane</keyword>